<gene>
    <name evidence="2" type="ORF">IQ19_04357</name>
</gene>
<dbReference type="PROSITE" id="PS51340">
    <property type="entry name" value="MOSC"/>
    <property type="match status" value="1"/>
</dbReference>
<sequence>METKGIIKSLSVGKPKAHYWKSQMEISGIGKSKTVAALLTKEGFIGDGVANTDFHGGPDRAVCLYPYEHYQMWEKEFKKVFNPPSFGENICVSNMIEKDVFIGDIFSLGEAMVQITQGRIPCSTISKHNGEDQLLGRIVETGYTGYFFRVLEEGSVGDDSCLKLVERKQGNISVLDANFTLFHNRKNRKAVEELLEVQELADVWREKLEKALL</sequence>
<dbReference type="Pfam" id="PF03473">
    <property type="entry name" value="MOSC"/>
    <property type="match status" value="1"/>
</dbReference>
<dbReference type="PANTHER" id="PTHR30212">
    <property type="entry name" value="PROTEIN YIIM"/>
    <property type="match status" value="1"/>
</dbReference>
<keyword evidence="3" id="KW-1185">Reference proteome</keyword>
<reference evidence="2 3" key="1">
    <citation type="journal article" date="2015" name="Stand. Genomic Sci.">
        <title>Genomic Encyclopedia of Bacterial and Archaeal Type Strains, Phase III: the genomes of soil and plant-associated and newly described type strains.</title>
        <authorList>
            <person name="Whitman W.B."/>
            <person name="Woyke T."/>
            <person name="Klenk H.P."/>
            <person name="Zhou Y."/>
            <person name="Lilburn T.G."/>
            <person name="Beck B.J."/>
            <person name="De Vos P."/>
            <person name="Vandamme P."/>
            <person name="Eisen J.A."/>
            <person name="Garrity G."/>
            <person name="Hugenholtz P."/>
            <person name="Kyrpides N.C."/>
        </authorList>
    </citation>
    <scope>NUCLEOTIDE SEQUENCE [LARGE SCALE GENOMIC DNA]</scope>
    <source>
        <strain evidence="2 3">CGMCC 1.10115</strain>
    </source>
</reference>
<dbReference type="InterPro" id="IPR005302">
    <property type="entry name" value="MoCF_Sase_C"/>
</dbReference>
<dbReference type="Pfam" id="PF03475">
    <property type="entry name" value="YiiM_3-alpha"/>
    <property type="match status" value="1"/>
</dbReference>
<dbReference type="GO" id="GO:0030170">
    <property type="term" value="F:pyridoxal phosphate binding"/>
    <property type="evidence" value="ECO:0007669"/>
    <property type="project" value="InterPro"/>
</dbReference>
<dbReference type="GO" id="GO:0003824">
    <property type="term" value="F:catalytic activity"/>
    <property type="evidence" value="ECO:0007669"/>
    <property type="project" value="InterPro"/>
</dbReference>
<dbReference type="PANTHER" id="PTHR30212:SF2">
    <property type="entry name" value="PROTEIN YIIM"/>
    <property type="match status" value="1"/>
</dbReference>
<evidence type="ECO:0000259" key="1">
    <source>
        <dbReference type="PROSITE" id="PS51340"/>
    </source>
</evidence>
<dbReference type="EMBL" id="VLKI01000017">
    <property type="protein sequence ID" value="TWH81312.1"/>
    <property type="molecule type" value="Genomic_DNA"/>
</dbReference>
<proteinExistence type="predicted"/>
<comment type="caution">
    <text evidence="2">The sequence shown here is derived from an EMBL/GenBank/DDBJ whole genome shotgun (WGS) entry which is preliminary data.</text>
</comment>
<dbReference type="SUPFAM" id="SSF50800">
    <property type="entry name" value="PK beta-barrel domain-like"/>
    <property type="match status" value="1"/>
</dbReference>
<dbReference type="RefSeq" id="WP_144544814.1">
    <property type="nucleotide sequence ID" value="NZ_CBCSDC010000018.1"/>
</dbReference>
<accession>A0A562JDS4</accession>
<dbReference type="InterPro" id="IPR011037">
    <property type="entry name" value="Pyrv_Knase-like_insert_dom_sf"/>
</dbReference>
<dbReference type="InterPro" id="IPR005163">
    <property type="entry name" value="Tri_helical_YiiM-like"/>
</dbReference>
<dbReference type="Gene3D" id="2.40.33.20">
    <property type="entry name" value="PK beta-barrel domain-like"/>
    <property type="match status" value="1"/>
</dbReference>
<dbReference type="GO" id="GO:0030151">
    <property type="term" value="F:molybdenum ion binding"/>
    <property type="evidence" value="ECO:0007669"/>
    <property type="project" value="InterPro"/>
</dbReference>
<feature type="domain" description="MOSC" evidence="1">
    <location>
        <begin position="31"/>
        <end position="165"/>
    </location>
</feature>
<name>A0A562JDS4_9BACI</name>
<dbReference type="AlphaFoldDB" id="A0A562JDS4"/>
<evidence type="ECO:0000313" key="2">
    <source>
        <dbReference type="EMBL" id="TWH81312.1"/>
    </source>
</evidence>
<protein>
    <submittedName>
        <fullName evidence="2">MOSC domain-containing protein YiiM</fullName>
    </submittedName>
</protein>
<evidence type="ECO:0000313" key="3">
    <source>
        <dbReference type="Proteomes" id="UP000318667"/>
    </source>
</evidence>
<dbReference type="OrthoDB" id="9786134at2"/>
<dbReference type="GeneID" id="65405459"/>
<dbReference type="Proteomes" id="UP000318667">
    <property type="component" value="Unassembled WGS sequence"/>
</dbReference>
<organism evidence="2 3">
    <name type="scientific">Cytobacillus oceanisediminis</name>
    <dbReference type="NCBI Taxonomy" id="665099"/>
    <lineage>
        <taxon>Bacteria</taxon>
        <taxon>Bacillati</taxon>
        <taxon>Bacillota</taxon>
        <taxon>Bacilli</taxon>
        <taxon>Bacillales</taxon>
        <taxon>Bacillaceae</taxon>
        <taxon>Cytobacillus</taxon>
    </lineage>
</organism>
<dbReference type="InterPro" id="IPR052353">
    <property type="entry name" value="Benzoxazolinone_Detox_Enz"/>
</dbReference>